<dbReference type="GO" id="GO:0005634">
    <property type="term" value="C:nucleus"/>
    <property type="evidence" value="ECO:0007669"/>
    <property type="project" value="UniProtKB-SubCell"/>
</dbReference>
<name>A0A9W9GBT2_9EURO</name>
<dbReference type="SMART" id="SM00906">
    <property type="entry name" value="Fungal_trans"/>
    <property type="match status" value="1"/>
</dbReference>
<dbReference type="Proteomes" id="UP001149165">
    <property type="component" value="Unassembled WGS sequence"/>
</dbReference>
<evidence type="ECO:0000259" key="7">
    <source>
        <dbReference type="PROSITE" id="PS50048"/>
    </source>
</evidence>
<dbReference type="InterPro" id="IPR007219">
    <property type="entry name" value="XnlR_reg_dom"/>
</dbReference>
<dbReference type="InterPro" id="IPR001138">
    <property type="entry name" value="Zn2Cys6_DnaBD"/>
</dbReference>
<dbReference type="PANTHER" id="PTHR31001:SF91">
    <property type="entry name" value="ZN(II)2CYS6 TRANSCRIPTION FACTOR (EUROFUNG)"/>
    <property type="match status" value="1"/>
</dbReference>
<dbReference type="OrthoDB" id="435881at2759"/>
<protein>
    <recommendedName>
        <fullName evidence="7">Zn(2)-C6 fungal-type domain-containing protein</fullName>
    </recommendedName>
</protein>
<dbReference type="Pfam" id="PF04082">
    <property type="entry name" value="Fungal_trans"/>
    <property type="match status" value="1"/>
</dbReference>
<dbReference type="Gene3D" id="4.10.240.10">
    <property type="entry name" value="Zn(2)-C6 fungal-type DNA-binding domain"/>
    <property type="match status" value="1"/>
</dbReference>
<evidence type="ECO:0000256" key="1">
    <source>
        <dbReference type="ARBA" id="ARBA00004123"/>
    </source>
</evidence>
<evidence type="ECO:0000256" key="3">
    <source>
        <dbReference type="ARBA" id="ARBA00023015"/>
    </source>
</evidence>
<dbReference type="CDD" id="cd00067">
    <property type="entry name" value="GAL4"/>
    <property type="match status" value="1"/>
</dbReference>
<dbReference type="SMART" id="SM00066">
    <property type="entry name" value="GAL4"/>
    <property type="match status" value="1"/>
</dbReference>
<dbReference type="CDD" id="cd12148">
    <property type="entry name" value="fungal_TF_MHR"/>
    <property type="match status" value="1"/>
</dbReference>
<comment type="subcellular location">
    <subcellularLocation>
        <location evidence="1">Nucleus</location>
    </subcellularLocation>
</comment>
<proteinExistence type="predicted"/>
<keyword evidence="6" id="KW-0539">Nucleus</keyword>
<gene>
    <name evidence="8" type="ORF">N7456_000265</name>
</gene>
<dbReference type="GO" id="GO:0000981">
    <property type="term" value="F:DNA-binding transcription factor activity, RNA polymerase II-specific"/>
    <property type="evidence" value="ECO:0007669"/>
    <property type="project" value="InterPro"/>
</dbReference>
<dbReference type="GO" id="GO:0008270">
    <property type="term" value="F:zinc ion binding"/>
    <property type="evidence" value="ECO:0007669"/>
    <property type="project" value="InterPro"/>
</dbReference>
<reference evidence="8" key="2">
    <citation type="journal article" date="2023" name="IMA Fungus">
        <title>Comparative genomic study of the Penicillium genus elucidates a diverse pangenome and 15 lateral gene transfer events.</title>
        <authorList>
            <person name="Petersen C."/>
            <person name="Sorensen T."/>
            <person name="Nielsen M.R."/>
            <person name="Sondergaard T.E."/>
            <person name="Sorensen J.L."/>
            <person name="Fitzpatrick D.A."/>
            <person name="Frisvad J.C."/>
            <person name="Nielsen K.L."/>
        </authorList>
    </citation>
    <scope>NUCLEOTIDE SEQUENCE</scope>
    <source>
        <strain evidence="8">IBT 30069</strain>
    </source>
</reference>
<dbReference type="InterPro" id="IPR036864">
    <property type="entry name" value="Zn2-C6_fun-type_DNA-bd_sf"/>
</dbReference>
<dbReference type="EMBL" id="JAPQKH010000001">
    <property type="protein sequence ID" value="KAJ5115917.1"/>
    <property type="molecule type" value="Genomic_DNA"/>
</dbReference>
<dbReference type="InterPro" id="IPR050613">
    <property type="entry name" value="Sec_Metabolite_Reg"/>
</dbReference>
<comment type="caution">
    <text evidence="8">The sequence shown here is derived from an EMBL/GenBank/DDBJ whole genome shotgun (WGS) entry which is preliminary data.</text>
</comment>
<evidence type="ECO:0000256" key="2">
    <source>
        <dbReference type="ARBA" id="ARBA00022723"/>
    </source>
</evidence>
<keyword evidence="4" id="KW-0238">DNA-binding</keyword>
<evidence type="ECO:0000256" key="4">
    <source>
        <dbReference type="ARBA" id="ARBA00023125"/>
    </source>
</evidence>
<keyword evidence="5" id="KW-0804">Transcription</keyword>
<evidence type="ECO:0000256" key="6">
    <source>
        <dbReference type="ARBA" id="ARBA00023242"/>
    </source>
</evidence>
<keyword evidence="2" id="KW-0479">Metal-binding</keyword>
<dbReference type="PROSITE" id="PS50048">
    <property type="entry name" value="ZN2_CY6_FUNGAL_2"/>
    <property type="match status" value="1"/>
</dbReference>
<dbReference type="SUPFAM" id="SSF57701">
    <property type="entry name" value="Zn2/Cys6 DNA-binding domain"/>
    <property type="match status" value="1"/>
</dbReference>
<feature type="domain" description="Zn(2)-C6 fungal-type" evidence="7">
    <location>
        <begin position="11"/>
        <end position="40"/>
    </location>
</feature>
<dbReference type="AlphaFoldDB" id="A0A9W9GBT2"/>
<dbReference type="GO" id="GO:0006351">
    <property type="term" value="P:DNA-templated transcription"/>
    <property type="evidence" value="ECO:0007669"/>
    <property type="project" value="InterPro"/>
</dbReference>
<dbReference type="GO" id="GO:0003677">
    <property type="term" value="F:DNA binding"/>
    <property type="evidence" value="ECO:0007669"/>
    <property type="project" value="UniProtKB-KW"/>
</dbReference>
<keyword evidence="9" id="KW-1185">Reference proteome</keyword>
<evidence type="ECO:0000256" key="5">
    <source>
        <dbReference type="ARBA" id="ARBA00023163"/>
    </source>
</evidence>
<evidence type="ECO:0000313" key="9">
    <source>
        <dbReference type="Proteomes" id="UP001149165"/>
    </source>
</evidence>
<accession>A0A9W9GBT2</accession>
<keyword evidence="3" id="KW-0805">Transcription regulation</keyword>
<sequence length="624" mass="71557">MAQTGESSRRSCVECHRRKIKCDKSLPCAYCVKVRIECRYPPPKRSQEKVAAQGGNPNSNVDVISRIDKIERTLESFERTLSQISQLVLPNSLNTPTSIDLTSNTKAASPEADILSLWQIFLQRVDPVLKIIHVPTVQQKIVDVVTGRHPASVEVEALIGSICYSAVITASVEECQRYFTKDREELLNGYRIAVANSLQSANHLTSTDMIPLQAFVISIVCGRFDKWLKGSDVKDLLSIAINIARRNGLHNVDGDETHSPFENEMRRRIWWQLYTLDVRNAEDNGLDPYIREHWANRQLPQLPQSINDINLHPDMRQLPQPSAERTEMLFTLDRHEISTLARRLLFSDEFCQQNSYPVLSASEKCDEIDKFQAKIESQILGLCNPDIPIDYITVTSSRLVLAKLKLGVMKPKTRENQHIITQEGFRRTCVDILKSTRELSLYENGKQWLWLFQTYLEWDALAYLFINLSLIPSGQTINCAWQAAEDIYQYWKNHGEVVFGDRWSQIENLRSQALLAKQMYQENPASFPEEMEFQPNIQPNVQPNVQPTDQRNIQENLHGNFQPNELANEQNLSTGPFQNTMEPTANAFDIPVPTAETECQWSAALFDRYFQVLDMDHSMELSWL</sequence>
<dbReference type="Pfam" id="PF00172">
    <property type="entry name" value="Zn_clus"/>
    <property type="match status" value="1"/>
</dbReference>
<dbReference type="PROSITE" id="PS00463">
    <property type="entry name" value="ZN2_CY6_FUNGAL_1"/>
    <property type="match status" value="1"/>
</dbReference>
<dbReference type="PANTHER" id="PTHR31001">
    <property type="entry name" value="UNCHARACTERIZED TRANSCRIPTIONAL REGULATORY PROTEIN"/>
    <property type="match status" value="1"/>
</dbReference>
<reference evidence="8" key="1">
    <citation type="submission" date="2022-11" db="EMBL/GenBank/DDBJ databases">
        <authorList>
            <person name="Petersen C."/>
        </authorList>
    </citation>
    <scope>NUCLEOTIDE SEQUENCE</scope>
    <source>
        <strain evidence="8">IBT 30069</strain>
    </source>
</reference>
<organism evidence="8 9">
    <name type="scientific">Penicillium angulare</name>
    <dbReference type="NCBI Taxonomy" id="116970"/>
    <lineage>
        <taxon>Eukaryota</taxon>
        <taxon>Fungi</taxon>
        <taxon>Dikarya</taxon>
        <taxon>Ascomycota</taxon>
        <taxon>Pezizomycotina</taxon>
        <taxon>Eurotiomycetes</taxon>
        <taxon>Eurotiomycetidae</taxon>
        <taxon>Eurotiales</taxon>
        <taxon>Aspergillaceae</taxon>
        <taxon>Penicillium</taxon>
    </lineage>
</organism>
<evidence type="ECO:0000313" key="8">
    <source>
        <dbReference type="EMBL" id="KAJ5115917.1"/>
    </source>
</evidence>